<feature type="binding site" evidence="9">
    <location>
        <position position="413"/>
    </location>
    <ligand>
        <name>ATP</name>
        <dbReference type="ChEBI" id="CHEBI:30616"/>
    </ligand>
</feature>
<name>A0A1Y0CGK7_9MYCO</name>
<comment type="caution">
    <text evidence="9">Lacks conserved residue(s) required for the propagation of feature annotation.</text>
</comment>
<evidence type="ECO:0000256" key="5">
    <source>
        <dbReference type="ARBA" id="ARBA00022840"/>
    </source>
</evidence>
<feature type="binding site" evidence="9">
    <location>
        <begin position="29"/>
        <end position="32"/>
    </location>
    <ligand>
        <name>ATP</name>
        <dbReference type="ChEBI" id="CHEBI:30616"/>
    </ligand>
</feature>
<comment type="subcellular location">
    <subcellularLocation>
        <location evidence="2">Cell surface</location>
    </subcellularLocation>
    <subcellularLocation>
        <location evidence="9">Cytoplasm</location>
    </subcellularLocation>
    <subcellularLocation>
        <location evidence="8">Secreted</location>
        <location evidence="8">Capsule</location>
    </subcellularLocation>
    <subcellularLocation>
        <location evidence="1">Secreted</location>
        <location evidence="1">Cell wall</location>
    </subcellularLocation>
</comment>
<keyword evidence="7 9" id="KW-0413">Isomerase</keyword>
<keyword evidence="4 9" id="KW-0547">Nucleotide-binding</keyword>
<dbReference type="SUPFAM" id="SSF52029">
    <property type="entry name" value="GroEL apical domain-like"/>
    <property type="match status" value="1"/>
</dbReference>
<comment type="function">
    <text evidence="9 11">Together with its co-chaperonin GroES, plays an essential role in assisting protein folding. The GroEL-GroES system forms a nano-cage that allows encapsulation of the non-native substrate proteins and provides a physical environment optimized to promote and accelerate protein folding.</text>
</comment>
<evidence type="ECO:0000256" key="6">
    <source>
        <dbReference type="ARBA" id="ARBA00023186"/>
    </source>
</evidence>
<dbReference type="Gene3D" id="3.30.260.10">
    <property type="entry name" value="TCP-1-like chaperonin intermediate domain"/>
    <property type="match status" value="1"/>
</dbReference>
<dbReference type="EC" id="5.6.1.7" evidence="9"/>
<evidence type="ECO:0000256" key="1">
    <source>
        <dbReference type="ARBA" id="ARBA00004191"/>
    </source>
</evidence>
<dbReference type="GO" id="GO:0005737">
    <property type="term" value="C:cytoplasm"/>
    <property type="evidence" value="ECO:0007669"/>
    <property type="project" value="UniProtKB-SubCell"/>
</dbReference>
<comment type="similarity">
    <text evidence="3 9 10">Belongs to the chaperonin (HSP60) family.</text>
</comment>
<evidence type="ECO:0000256" key="3">
    <source>
        <dbReference type="ARBA" id="ARBA00006607"/>
    </source>
</evidence>
<dbReference type="Proteomes" id="UP000195331">
    <property type="component" value="Plasmid unnamed2"/>
</dbReference>
<keyword evidence="12" id="KW-0614">Plasmid</keyword>
<keyword evidence="5 9" id="KW-0067">ATP-binding</keyword>
<dbReference type="GO" id="GO:0042026">
    <property type="term" value="P:protein refolding"/>
    <property type="evidence" value="ECO:0007669"/>
    <property type="project" value="UniProtKB-UniRule"/>
</dbReference>
<organism evidence="12 13">
    <name type="scientific">Mycobacterium dioxanotrophicus</name>
    <dbReference type="NCBI Taxonomy" id="482462"/>
    <lineage>
        <taxon>Bacteria</taxon>
        <taxon>Bacillati</taxon>
        <taxon>Actinomycetota</taxon>
        <taxon>Actinomycetes</taxon>
        <taxon>Mycobacteriales</taxon>
        <taxon>Mycobacteriaceae</taxon>
        <taxon>Mycobacterium</taxon>
    </lineage>
</organism>
<dbReference type="FunFam" id="3.50.7.10:FF:000001">
    <property type="entry name" value="60 kDa chaperonin"/>
    <property type="match status" value="1"/>
</dbReference>
<dbReference type="SUPFAM" id="SSF48592">
    <property type="entry name" value="GroEL equatorial domain-like"/>
    <property type="match status" value="1"/>
</dbReference>
<dbReference type="Pfam" id="PF00118">
    <property type="entry name" value="Cpn60_TCP1"/>
    <property type="match status" value="1"/>
</dbReference>
<dbReference type="KEGG" id="mdx:BTO20_37250"/>
<feature type="binding site" evidence="9">
    <location>
        <position position="493"/>
    </location>
    <ligand>
        <name>ATP</name>
        <dbReference type="ChEBI" id="CHEBI:30616"/>
    </ligand>
</feature>
<dbReference type="NCBIfam" id="NF009489">
    <property type="entry name" value="PRK12851.1"/>
    <property type="match status" value="1"/>
</dbReference>
<evidence type="ECO:0000256" key="11">
    <source>
        <dbReference type="RuleBase" id="RU000419"/>
    </source>
</evidence>
<dbReference type="NCBIfam" id="TIGR02348">
    <property type="entry name" value="GroEL"/>
    <property type="match status" value="1"/>
</dbReference>
<evidence type="ECO:0000256" key="9">
    <source>
        <dbReference type="HAMAP-Rule" id="MF_00600"/>
    </source>
</evidence>
<dbReference type="CDD" id="cd03344">
    <property type="entry name" value="GroEL"/>
    <property type="match status" value="1"/>
</dbReference>
<dbReference type="GO" id="GO:0005524">
    <property type="term" value="F:ATP binding"/>
    <property type="evidence" value="ECO:0007669"/>
    <property type="project" value="UniProtKB-UniRule"/>
</dbReference>
<evidence type="ECO:0000256" key="8">
    <source>
        <dbReference type="ARBA" id="ARBA00025702"/>
    </source>
</evidence>
<dbReference type="InterPro" id="IPR027410">
    <property type="entry name" value="TCP-1-like_intermed_sf"/>
</dbReference>
<proteinExistence type="inferred from homology"/>
<gene>
    <name evidence="9" type="primary">groEL</name>
    <name evidence="9" type="synonym">groL</name>
    <name evidence="12" type="ORF">BTO20_37250</name>
</gene>
<dbReference type="Gene3D" id="3.50.7.10">
    <property type="entry name" value="GroEL"/>
    <property type="match status" value="1"/>
</dbReference>
<dbReference type="InterPro" id="IPR001844">
    <property type="entry name" value="Cpn60/GroEL"/>
</dbReference>
<evidence type="ECO:0000313" key="12">
    <source>
        <dbReference type="EMBL" id="ART74292.1"/>
    </source>
</evidence>
<dbReference type="InterPro" id="IPR002423">
    <property type="entry name" value="Cpn60/GroEL/TCP-1"/>
</dbReference>
<geneLocation type="plasmid" evidence="12 13">
    <name>unnamed2</name>
</geneLocation>
<dbReference type="RefSeq" id="WP_198344630.1">
    <property type="nucleotide sequence ID" value="NZ_CP020811.1"/>
</dbReference>
<dbReference type="GO" id="GO:0009408">
    <property type="term" value="P:response to heat"/>
    <property type="evidence" value="ECO:0007669"/>
    <property type="project" value="UniProtKB-ARBA"/>
</dbReference>
<dbReference type="GO" id="GO:0051082">
    <property type="term" value="F:unfolded protein binding"/>
    <property type="evidence" value="ECO:0007669"/>
    <property type="project" value="UniProtKB-UniRule"/>
</dbReference>
<dbReference type="GO" id="GO:0042603">
    <property type="term" value="C:capsule"/>
    <property type="evidence" value="ECO:0007669"/>
    <property type="project" value="UniProtKB-SubCell"/>
</dbReference>
<dbReference type="GO" id="GO:0009986">
    <property type="term" value="C:cell surface"/>
    <property type="evidence" value="ECO:0007669"/>
    <property type="project" value="UniProtKB-SubCell"/>
</dbReference>
<dbReference type="NCBIfam" id="NF009487">
    <property type="entry name" value="PRK12849.1"/>
    <property type="match status" value="1"/>
</dbReference>
<dbReference type="GO" id="GO:0016853">
    <property type="term" value="F:isomerase activity"/>
    <property type="evidence" value="ECO:0007669"/>
    <property type="project" value="UniProtKB-KW"/>
</dbReference>
<feature type="binding site" evidence="9">
    <location>
        <begin position="477"/>
        <end position="479"/>
    </location>
    <ligand>
        <name>ATP</name>
        <dbReference type="ChEBI" id="CHEBI:30616"/>
    </ligand>
</feature>
<dbReference type="NCBIfam" id="NF009488">
    <property type="entry name" value="PRK12850.1"/>
    <property type="match status" value="1"/>
</dbReference>
<dbReference type="SUPFAM" id="SSF54849">
    <property type="entry name" value="GroEL-intermediate domain like"/>
    <property type="match status" value="1"/>
</dbReference>
<comment type="subunit">
    <text evidence="9 11">Forms a cylinder of 14 subunits composed of two heptameric rings stacked back-to-back. Interacts with the co-chaperonin GroES.</text>
</comment>
<evidence type="ECO:0000256" key="4">
    <source>
        <dbReference type="ARBA" id="ARBA00022741"/>
    </source>
</evidence>
<evidence type="ECO:0000256" key="2">
    <source>
        <dbReference type="ARBA" id="ARBA00004241"/>
    </source>
</evidence>
<reference evidence="12 13" key="1">
    <citation type="submission" date="2017-04" db="EMBL/GenBank/DDBJ databases">
        <title>Whole Genome Sequence of 1,4-Dioxane Degrading Bacterium Mycobacterium dioxanotrophicus PH-06.</title>
        <authorList>
            <person name="He Y."/>
        </authorList>
    </citation>
    <scope>NUCLEOTIDE SEQUENCE [LARGE SCALE GENOMIC DNA]</scope>
    <source>
        <strain evidence="12 13">PH-06</strain>
        <plasmid evidence="12 13">unnamed2</plasmid>
    </source>
</reference>
<keyword evidence="9" id="KW-0963">Cytoplasm</keyword>
<dbReference type="Gene3D" id="1.10.560.10">
    <property type="entry name" value="GroEL-like equatorial domain"/>
    <property type="match status" value="1"/>
</dbReference>
<dbReference type="GO" id="GO:0140662">
    <property type="term" value="F:ATP-dependent protein folding chaperone"/>
    <property type="evidence" value="ECO:0007669"/>
    <property type="project" value="InterPro"/>
</dbReference>
<dbReference type="HAMAP" id="MF_00600">
    <property type="entry name" value="CH60"/>
    <property type="match status" value="1"/>
</dbReference>
<dbReference type="InterPro" id="IPR027409">
    <property type="entry name" value="GroEL-like_apical_dom_sf"/>
</dbReference>
<dbReference type="InterPro" id="IPR027413">
    <property type="entry name" value="GROEL-like_equatorial_sf"/>
</dbReference>
<dbReference type="PRINTS" id="PR00298">
    <property type="entry name" value="CHAPERONIN60"/>
</dbReference>
<evidence type="ECO:0000256" key="10">
    <source>
        <dbReference type="RuleBase" id="RU000418"/>
    </source>
</evidence>
<protein>
    <recommendedName>
        <fullName evidence="9">Chaperonin GroEL</fullName>
        <ecNumber evidence="9">5.6.1.7</ecNumber>
    </recommendedName>
    <alternativeName>
        <fullName evidence="9">60 kDa chaperonin</fullName>
    </alternativeName>
    <alternativeName>
        <fullName evidence="9">Chaperonin-60</fullName>
        <shortName evidence="9">Cpn60</shortName>
    </alternativeName>
</protein>
<sequence length="533" mass="55580">MAKMIAFDEDARRALERGMDKLADAVKVTLGPKGRNVVLGRHLAKPLVTNDGVTVARSIELADPYESMGAELVKEVAKRTDDVAGDGTTTATVLAREMVHEGLRNIAAGANPLAIKRGIAVGLVNVIRALNDAASPIESTEQIAATATISSGDSAIGEIVAAALDKVGVHGIITAEASDTIGLTLELVEGLRFEKGYLSPFFVTDFERLEVVLDNPYILLVSSPINSVRQLMPIVEKVMKSGRPLVIVAEDVTDDALATLVVNNVRGTFTSAAVKSPGFGDRRELMLRDIAIVTGGQVISEAIGVSLEAAGLDLLGSARRVLITTHDTSIIGGAGDAAAIAGRVQEITTAIEASTDDYDTGKLRERLAKVSGAAAVIRIGAATEIELKERKHRLEDAVRNARAAAEEGVVAGGGVALLQASATAFDRLDLAGDHATGANVLRVALDAPLKQIAINAGLEGGVVVDKVRRLPTGHGLNAATGQYGDMIAAGIMDPLKVTRLALENAASIAAMFLTAEVLIAEKPHIPLSEMPPL</sequence>
<keyword evidence="13" id="KW-1185">Reference proteome</keyword>
<dbReference type="AlphaFoldDB" id="A0A1Y0CGK7"/>
<dbReference type="PANTHER" id="PTHR45633">
    <property type="entry name" value="60 KDA HEAT SHOCK PROTEIN, MITOCHONDRIAL"/>
    <property type="match status" value="1"/>
</dbReference>
<evidence type="ECO:0000256" key="7">
    <source>
        <dbReference type="ARBA" id="ARBA00023235"/>
    </source>
</evidence>
<evidence type="ECO:0000313" key="13">
    <source>
        <dbReference type="Proteomes" id="UP000195331"/>
    </source>
</evidence>
<dbReference type="PROSITE" id="PS00296">
    <property type="entry name" value="CHAPERONINS_CPN60"/>
    <property type="match status" value="1"/>
</dbReference>
<dbReference type="NCBIfam" id="NF000592">
    <property type="entry name" value="PRK00013.1"/>
    <property type="match status" value="1"/>
</dbReference>
<keyword evidence="6 9" id="KW-0143">Chaperone</keyword>
<dbReference type="InterPro" id="IPR018370">
    <property type="entry name" value="Chaperonin_Cpn60_CS"/>
</dbReference>
<feature type="binding site" evidence="9">
    <location>
        <begin position="86"/>
        <end position="90"/>
    </location>
    <ligand>
        <name>ATP</name>
        <dbReference type="ChEBI" id="CHEBI:30616"/>
    </ligand>
</feature>
<accession>A0A1Y0CGK7</accession>
<dbReference type="EMBL" id="CP020811">
    <property type="protein sequence ID" value="ART74292.1"/>
    <property type="molecule type" value="Genomic_DNA"/>
</dbReference>